<dbReference type="Proteomes" id="UP000316252">
    <property type="component" value="Unassembled WGS sequence"/>
</dbReference>
<reference evidence="3 4" key="1">
    <citation type="submission" date="2019-06" db="EMBL/GenBank/DDBJ databases">
        <authorList>
            <person name="Li F."/>
        </authorList>
    </citation>
    <scope>NUCLEOTIDE SEQUENCE [LARGE SCALE GENOMIC DNA]</scope>
    <source>
        <strain evidence="3 4">10F1D-1</strain>
    </source>
</reference>
<sequence length="154" mass="15917">MTDPGIPRSDADVRAGKLPKPPRKPSLVELVSGLPGQVTDLVHHEIELVKAEMIGKLKALGIGGGLLLGAVGILLFMLGVLLTAAVLGLSETGLPGWASALIIAGVLLIAAALVALIGWRKLKGGIPPIPTEAIDSLQRDLRVVKGIGRPDQRA</sequence>
<comment type="caution">
    <text evidence="3">The sequence shown here is derived from an EMBL/GenBank/DDBJ whole genome shotgun (WGS) entry which is preliminary data.</text>
</comment>
<protein>
    <submittedName>
        <fullName evidence="3">Phage holin family protein</fullName>
    </submittedName>
</protein>
<keyword evidence="2" id="KW-0812">Transmembrane</keyword>
<dbReference type="AlphaFoldDB" id="A0A506Y5Q1"/>
<feature type="transmembrane region" description="Helical" evidence="2">
    <location>
        <begin position="96"/>
        <end position="119"/>
    </location>
</feature>
<keyword evidence="2" id="KW-0472">Membrane</keyword>
<proteinExistence type="predicted"/>
<feature type="region of interest" description="Disordered" evidence="1">
    <location>
        <begin position="1"/>
        <end position="21"/>
    </location>
</feature>
<evidence type="ECO:0000256" key="2">
    <source>
        <dbReference type="SAM" id="Phobius"/>
    </source>
</evidence>
<organism evidence="3 4">
    <name type="scientific">Schumannella soli</name>
    <dbReference type="NCBI Taxonomy" id="2590779"/>
    <lineage>
        <taxon>Bacteria</taxon>
        <taxon>Bacillati</taxon>
        <taxon>Actinomycetota</taxon>
        <taxon>Actinomycetes</taxon>
        <taxon>Micrococcales</taxon>
        <taxon>Microbacteriaceae</taxon>
        <taxon>Schumannella</taxon>
    </lineage>
</organism>
<dbReference type="RefSeq" id="WP_141162491.1">
    <property type="nucleotide sequence ID" value="NZ_VHQG01000001.1"/>
</dbReference>
<evidence type="ECO:0000313" key="3">
    <source>
        <dbReference type="EMBL" id="TPW77966.1"/>
    </source>
</evidence>
<dbReference type="EMBL" id="VHQG01000001">
    <property type="protein sequence ID" value="TPW77966.1"/>
    <property type="molecule type" value="Genomic_DNA"/>
</dbReference>
<dbReference type="OrthoDB" id="5122083at2"/>
<evidence type="ECO:0000256" key="1">
    <source>
        <dbReference type="SAM" id="MobiDB-lite"/>
    </source>
</evidence>
<dbReference type="Pfam" id="PF07332">
    <property type="entry name" value="Phage_holin_3_6"/>
    <property type="match status" value="1"/>
</dbReference>
<feature type="transmembrane region" description="Helical" evidence="2">
    <location>
        <begin position="66"/>
        <end position="90"/>
    </location>
</feature>
<gene>
    <name evidence="3" type="ORF">FJ657_04835</name>
</gene>
<keyword evidence="2" id="KW-1133">Transmembrane helix</keyword>
<name>A0A506Y5Q1_9MICO</name>
<keyword evidence="4" id="KW-1185">Reference proteome</keyword>
<accession>A0A506Y5Q1</accession>
<evidence type="ECO:0000313" key="4">
    <source>
        <dbReference type="Proteomes" id="UP000316252"/>
    </source>
</evidence>
<dbReference type="InterPro" id="IPR009937">
    <property type="entry name" value="Phage_holin_3_6"/>
</dbReference>